<dbReference type="HOGENOM" id="CLU_3367158_0_0_6"/>
<dbReference type="KEGG" id="seo:STM14_2222"/>
<dbReference type="AlphaFoldDB" id="A0A0F6B2E7"/>
<dbReference type="Proteomes" id="UP000002695">
    <property type="component" value="Chromosome"/>
</dbReference>
<evidence type="ECO:0000313" key="1">
    <source>
        <dbReference type="EMBL" id="ACY88685.1"/>
    </source>
</evidence>
<keyword evidence="2" id="KW-1185">Reference proteome</keyword>
<protein>
    <submittedName>
        <fullName evidence="1">Uncharacterized protein</fullName>
    </submittedName>
</protein>
<organism evidence="1 2">
    <name type="scientific">Salmonella typhimurium (strain 14028s / SGSC 2262)</name>
    <dbReference type="NCBI Taxonomy" id="588858"/>
    <lineage>
        <taxon>Bacteria</taxon>
        <taxon>Pseudomonadati</taxon>
        <taxon>Pseudomonadota</taxon>
        <taxon>Gammaproteobacteria</taxon>
        <taxon>Enterobacterales</taxon>
        <taxon>Enterobacteriaceae</taxon>
        <taxon>Salmonella</taxon>
    </lineage>
</organism>
<reference evidence="1 2" key="1">
    <citation type="journal article" date="2010" name="J. Bacteriol.">
        <title>Short-term signatures of evolutionary change in the Salmonella enterica serovar typhimurium 14028 genome.</title>
        <authorList>
            <person name="Jarvik T."/>
            <person name="Smillie C."/>
            <person name="Groisman E.A."/>
            <person name="Ochman H."/>
        </authorList>
    </citation>
    <scope>NUCLEOTIDE SEQUENCE [LARGE SCALE GENOMIC DNA]</scope>
    <source>
        <strain evidence="2">14028s / SGSC 2262</strain>
    </source>
</reference>
<name>A0A0F6B2E7_SALT1</name>
<gene>
    <name evidence="1" type="ordered locus">STM14_2222</name>
</gene>
<evidence type="ECO:0000313" key="2">
    <source>
        <dbReference type="Proteomes" id="UP000002695"/>
    </source>
</evidence>
<proteinExistence type="predicted"/>
<accession>A0A0F6B2E7</accession>
<dbReference type="EMBL" id="CP001363">
    <property type="protein sequence ID" value="ACY88685.1"/>
    <property type="molecule type" value="Genomic_DNA"/>
</dbReference>
<sequence>MTARLCNKIAKDISSRADGLLTTSLLKSHFSTIAQ</sequence>